<comment type="caution">
    <text evidence="1">The sequence shown here is derived from an EMBL/GenBank/DDBJ whole genome shotgun (WGS) entry which is preliminary data.</text>
</comment>
<evidence type="ECO:0000313" key="2">
    <source>
        <dbReference type="Proteomes" id="UP000634136"/>
    </source>
</evidence>
<reference evidence="1" key="1">
    <citation type="submission" date="2020-09" db="EMBL/GenBank/DDBJ databases">
        <title>Genome-Enabled Discovery of Anthraquinone Biosynthesis in Senna tora.</title>
        <authorList>
            <person name="Kang S.-H."/>
            <person name="Pandey R.P."/>
            <person name="Lee C.-M."/>
            <person name="Sim J.-S."/>
            <person name="Jeong J.-T."/>
            <person name="Choi B.-S."/>
            <person name="Jung M."/>
            <person name="Ginzburg D."/>
            <person name="Zhao K."/>
            <person name="Won S.Y."/>
            <person name="Oh T.-J."/>
            <person name="Yu Y."/>
            <person name="Kim N.-H."/>
            <person name="Lee O.R."/>
            <person name="Lee T.-H."/>
            <person name="Bashyal P."/>
            <person name="Kim T.-S."/>
            <person name="Lee W.-H."/>
            <person name="Kawkins C."/>
            <person name="Kim C.-K."/>
            <person name="Kim J.S."/>
            <person name="Ahn B.O."/>
            <person name="Rhee S.Y."/>
            <person name="Sohng J.K."/>
        </authorList>
    </citation>
    <scope>NUCLEOTIDE SEQUENCE</scope>
    <source>
        <tissue evidence="1">Leaf</tissue>
    </source>
</reference>
<dbReference type="EMBL" id="JAAIUW010000001">
    <property type="protein sequence ID" value="KAF7844467.1"/>
    <property type="molecule type" value="Genomic_DNA"/>
</dbReference>
<gene>
    <name evidence="1" type="ORF">G2W53_001372</name>
</gene>
<evidence type="ECO:0000313" key="1">
    <source>
        <dbReference type="EMBL" id="KAF7844467.1"/>
    </source>
</evidence>
<dbReference type="AlphaFoldDB" id="A0A834XG45"/>
<name>A0A834XG45_9FABA</name>
<protein>
    <submittedName>
        <fullName evidence="1">Uncharacterized protein</fullName>
    </submittedName>
</protein>
<proteinExistence type="predicted"/>
<organism evidence="1 2">
    <name type="scientific">Senna tora</name>
    <dbReference type="NCBI Taxonomy" id="362788"/>
    <lineage>
        <taxon>Eukaryota</taxon>
        <taxon>Viridiplantae</taxon>
        <taxon>Streptophyta</taxon>
        <taxon>Embryophyta</taxon>
        <taxon>Tracheophyta</taxon>
        <taxon>Spermatophyta</taxon>
        <taxon>Magnoliopsida</taxon>
        <taxon>eudicotyledons</taxon>
        <taxon>Gunneridae</taxon>
        <taxon>Pentapetalae</taxon>
        <taxon>rosids</taxon>
        <taxon>fabids</taxon>
        <taxon>Fabales</taxon>
        <taxon>Fabaceae</taxon>
        <taxon>Caesalpinioideae</taxon>
        <taxon>Cassia clade</taxon>
        <taxon>Senna</taxon>
    </lineage>
</organism>
<dbReference type="Proteomes" id="UP000634136">
    <property type="component" value="Unassembled WGS sequence"/>
</dbReference>
<sequence length="79" mass="9420">MVEKACGSQKTKLKPLMLFTIISIHRQPLDHDELWNRNMHRFREGNIKWKSQMVKVRVTYQSSKVEPPQARDSRIVIRC</sequence>
<accession>A0A834XG45</accession>
<keyword evidence="2" id="KW-1185">Reference proteome</keyword>